<evidence type="ECO:0000313" key="1">
    <source>
        <dbReference type="EMBL" id="MBW4548092.1"/>
    </source>
</evidence>
<reference evidence="1" key="1">
    <citation type="submission" date="2021-05" db="EMBL/GenBank/DDBJ databases">
        <authorList>
            <person name="Pietrasiak N."/>
            <person name="Ward R."/>
            <person name="Stajich J.E."/>
            <person name="Kurbessoian T."/>
        </authorList>
    </citation>
    <scope>NUCLEOTIDE SEQUENCE</scope>
    <source>
        <strain evidence="1">CPER-KK1</strain>
    </source>
</reference>
<protein>
    <submittedName>
        <fullName evidence="1">Uncharacterized protein</fullName>
    </submittedName>
</protein>
<name>A0A951PQL0_9CYAN</name>
<reference evidence="1" key="2">
    <citation type="journal article" date="2022" name="Microbiol. Resour. Announc.">
        <title>Metagenome Sequencing to Explore Phylogenomics of Terrestrial Cyanobacteria.</title>
        <authorList>
            <person name="Ward R.D."/>
            <person name="Stajich J.E."/>
            <person name="Johansen J.R."/>
            <person name="Huntemann M."/>
            <person name="Clum A."/>
            <person name="Foster B."/>
            <person name="Foster B."/>
            <person name="Roux S."/>
            <person name="Palaniappan K."/>
            <person name="Varghese N."/>
            <person name="Mukherjee S."/>
            <person name="Reddy T.B.K."/>
            <person name="Daum C."/>
            <person name="Copeland A."/>
            <person name="Chen I.A."/>
            <person name="Ivanova N.N."/>
            <person name="Kyrpides N.C."/>
            <person name="Shapiro N."/>
            <person name="Eloe-Fadrosh E.A."/>
            <person name="Pietrasiak N."/>
        </authorList>
    </citation>
    <scope>NUCLEOTIDE SEQUENCE</scope>
    <source>
        <strain evidence="1">CPER-KK1</strain>
    </source>
</reference>
<evidence type="ECO:0000313" key="2">
    <source>
        <dbReference type="Proteomes" id="UP000753908"/>
    </source>
</evidence>
<dbReference type="EMBL" id="JAHHIF010000054">
    <property type="protein sequence ID" value="MBW4548092.1"/>
    <property type="molecule type" value="Genomic_DNA"/>
</dbReference>
<accession>A0A951PQL0</accession>
<organism evidence="1 2">
    <name type="scientific">Symplocastrum torsivum CPER-KK1</name>
    <dbReference type="NCBI Taxonomy" id="450513"/>
    <lineage>
        <taxon>Bacteria</taxon>
        <taxon>Bacillati</taxon>
        <taxon>Cyanobacteriota</taxon>
        <taxon>Cyanophyceae</taxon>
        <taxon>Oscillatoriophycideae</taxon>
        <taxon>Oscillatoriales</taxon>
        <taxon>Microcoleaceae</taxon>
        <taxon>Symplocastrum</taxon>
    </lineage>
</organism>
<gene>
    <name evidence="1" type="ORF">KME25_27175</name>
</gene>
<dbReference type="Proteomes" id="UP000753908">
    <property type="component" value="Unassembled WGS sequence"/>
</dbReference>
<proteinExistence type="predicted"/>
<sequence length="46" mass="5045">MFKRLLQAATITFVLNLIAHMNPTTTQPSAVSPALEVPQKILIGLR</sequence>
<dbReference type="AlphaFoldDB" id="A0A951PQL0"/>
<comment type="caution">
    <text evidence="1">The sequence shown here is derived from an EMBL/GenBank/DDBJ whole genome shotgun (WGS) entry which is preliminary data.</text>
</comment>